<dbReference type="AlphaFoldDB" id="A0A8J8GKK4"/>
<dbReference type="InterPro" id="IPR019888">
    <property type="entry name" value="Tscrpt_reg_AsnC-like"/>
</dbReference>
<evidence type="ECO:0000313" key="6">
    <source>
        <dbReference type="EMBL" id="NUC72940.1"/>
    </source>
</evidence>
<feature type="domain" description="HTH asnC-type" evidence="4">
    <location>
        <begin position="24"/>
        <end position="86"/>
    </location>
</feature>
<accession>A0A8J8GKK4</accession>
<dbReference type="GO" id="GO:0043200">
    <property type="term" value="P:response to amino acid"/>
    <property type="evidence" value="ECO:0007669"/>
    <property type="project" value="TreeGrafter"/>
</dbReference>
<dbReference type="Proteomes" id="UP001016761">
    <property type="component" value="Unassembled WGS sequence"/>
</dbReference>
<evidence type="ECO:0000313" key="5">
    <source>
        <dbReference type="EMBL" id="NUB91321.1"/>
    </source>
</evidence>
<dbReference type="GO" id="GO:0005829">
    <property type="term" value="C:cytosol"/>
    <property type="evidence" value="ECO:0007669"/>
    <property type="project" value="TreeGrafter"/>
</dbReference>
<dbReference type="PRINTS" id="PR00033">
    <property type="entry name" value="HTHASNC"/>
</dbReference>
<keyword evidence="3" id="KW-0804">Transcription</keyword>
<evidence type="ECO:0000256" key="1">
    <source>
        <dbReference type="ARBA" id="ARBA00023015"/>
    </source>
</evidence>
<dbReference type="Pfam" id="PF13412">
    <property type="entry name" value="HTH_24"/>
    <property type="match status" value="1"/>
</dbReference>
<name>A0A8J8GKK4_9EURY</name>
<dbReference type="InterPro" id="IPR036388">
    <property type="entry name" value="WH-like_DNA-bd_sf"/>
</dbReference>
<organism evidence="5 7">
    <name type="scientific">Haloterrigena gelatinilytica</name>
    <dbReference type="NCBI Taxonomy" id="2741724"/>
    <lineage>
        <taxon>Archaea</taxon>
        <taxon>Methanobacteriati</taxon>
        <taxon>Methanobacteriota</taxon>
        <taxon>Stenosarchaea group</taxon>
        <taxon>Halobacteria</taxon>
        <taxon>Halobacteriales</taxon>
        <taxon>Natrialbaceae</taxon>
        <taxon>Haloterrigena</taxon>
    </lineage>
</organism>
<dbReference type="Proteomes" id="UP000728647">
    <property type="component" value="Unassembled WGS sequence"/>
</dbReference>
<reference evidence="5 8" key="1">
    <citation type="submission" date="2020-06" db="EMBL/GenBank/DDBJ databases">
        <title>Haloterrigena sp. nov., an extremely halophilic archaeon isolated from a saline sediment.</title>
        <authorList>
            <person name="Liu B.-B."/>
        </authorList>
    </citation>
    <scope>NUCLEOTIDE SEQUENCE</scope>
    <source>
        <strain evidence="5">SYSU A121-1</strain>
        <strain evidence="6 8">SYSU A558-1</strain>
    </source>
</reference>
<dbReference type="InterPro" id="IPR000485">
    <property type="entry name" value="AsnC-type_HTH_dom"/>
</dbReference>
<dbReference type="Gene3D" id="1.10.10.10">
    <property type="entry name" value="Winged helix-like DNA-binding domain superfamily/Winged helix DNA-binding domain"/>
    <property type="match status" value="1"/>
</dbReference>
<dbReference type="SUPFAM" id="SSF46785">
    <property type="entry name" value="Winged helix' DNA-binding domain"/>
    <property type="match status" value="1"/>
</dbReference>
<gene>
    <name evidence="5" type="ORF">HT576_09865</name>
    <name evidence="6" type="ORF">HTZ84_11560</name>
</gene>
<dbReference type="CDD" id="cd00090">
    <property type="entry name" value="HTH_ARSR"/>
    <property type="match status" value="1"/>
</dbReference>
<dbReference type="PANTHER" id="PTHR30154:SF34">
    <property type="entry name" value="TRANSCRIPTIONAL REGULATOR AZLB"/>
    <property type="match status" value="1"/>
</dbReference>
<keyword evidence="8" id="KW-1185">Reference proteome</keyword>
<evidence type="ECO:0000256" key="2">
    <source>
        <dbReference type="ARBA" id="ARBA00023125"/>
    </source>
</evidence>
<evidence type="ECO:0000259" key="4">
    <source>
        <dbReference type="PROSITE" id="PS50956"/>
    </source>
</evidence>
<proteinExistence type="predicted"/>
<evidence type="ECO:0000313" key="7">
    <source>
        <dbReference type="Proteomes" id="UP000728647"/>
    </source>
</evidence>
<dbReference type="PANTHER" id="PTHR30154">
    <property type="entry name" value="LEUCINE-RESPONSIVE REGULATORY PROTEIN"/>
    <property type="match status" value="1"/>
</dbReference>
<dbReference type="EMBL" id="JABURA010000001">
    <property type="protein sequence ID" value="NUB91321.1"/>
    <property type="molecule type" value="Genomic_DNA"/>
</dbReference>
<evidence type="ECO:0000256" key="3">
    <source>
        <dbReference type="ARBA" id="ARBA00023163"/>
    </source>
</evidence>
<dbReference type="EMBL" id="JABUQZ010000001">
    <property type="protein sequence ID" value="NUC72940.1"/>
    <property type="molecule type" value="Genomic_DNA"/>
</dbReference>
<keyword evidence="1" id="KW-0805">Transcription regulation</keyword>
<dbReference type="SMART" id="SM00344">
    <property type="entry name" value="HTH_ASNC"/>
    <property type="match status" value="1"/>
</dbReference>
<protein>
    <submittedName>
        <fullName evidence="5">Lrp/AsnC family transcriptional regulator</fullName>
    </submittedName>
</protein>
<sequence>MANEEDSSLAESDLDVENDEPFEIDTIDEGVLFALQRDARNATITEISEEVDVSPSTVRNRIDNMEDAGVIEGYEPKLNYEKAGFPLRLFFVCTSDPEERSSVSRNVLSVTGVVQVTEMITNEHNLYIETVSTSTTDLIRLTKELNEYGLTIHSSEIITASYSQPWGHFQPDETH</sequence>
<dbReference type="GO" id="GO:0043565">
    <property type="term" value="F:sequence-specific DNA binding"/>
    <property type="evidence" value="ECO:0007669"/>
    <property type="project" value="InterPro"/>
</dbReference>
<dbReference type="PROSITE" id="PS50956">
    <property type="entry name" value="HTH_ASNC_2"/>
    <property type="match status" value="1"/>
</dbReference>
<dbReference type="InterPro" id="IPR036390">
    <property type="entry name" value="WH_DNA-bd_sf"/>
</dbReference>
<dbReference type="RefSeq" id="WP_174680820.1">
    <property type="nucleotide sequence ID" value="NZ_JABUQZ010000001.1"/>
</dbReference>
<keyword evidence="2" id="KW-0238">DNA-binding</keyword>
<dbReference type="InterPro" id="IPR011991">
    <property type="entry name" value="ArsR-like_HTH"/>
</dbReference>
<comment type="caution">
    <text evidence="5">The sequence shown here is derived from an EMBL/GenBank/DDBJ whole genome shotgun (WGS) entry which is preliminary data.</text>
</comment>
<dbReference type="OrthoDB" id="57033at2157"/>
<evidence type="ECO:0000313" key="8">
    <source>
        <dbReference type="Proteomes" id="UP001016761"/>
    </source>
</evidence>